<evidence type="ECO:0000313" key="1">
    <source>
        <dbReference type="EMBL" id="KAK7750373.1"/>
    </source>
</evidence>
<organism evidence="1 2">
    <name type="scientific">Diatrype stigma</name>
    <dbReference type="NCBI Taxonomy" id="117547"/>
    <lineage>
        <taxon>Eukaryota</taxon>
        <taxon>Fungi</taxon>
        <taxon>Dikarya</taxon>
        <taxon>Ascomycota</taxon>
        <taxon>Pezizomycotina</taxon>
        <taxon>Sordariomycetes</taxon>
        <taxon>Xylariomycetidae</taxon>
        <taxon>Xylariales</taxon>
        <taxon>Diatrypaceae</taxon>
        <taxon>Diatrype</taxon>
    </lineage>
</organism>
<dbReference type="AlphaFoldDB" id="A0AAN9UMT2"/>
<accession>A0AAN9UMT2</accession>
<keyword evidence="2" id="KW-1185">Reference proteome</keyword>
<evidence type="ECO:0000313" key="2">
    <source>
        <dbReference type="Proteomes" id="UP001320420"/>
    </source>
</evidence>
<dbReference type="Proteomes" id="UP001320420">
    <property type="component" value="Unassembled WGS sequence"/>
</dbReference>
<sequence>MEAVGAAAAIAELSGLSLKAGKAAKGLVQSFRHAPAEIVELNSKLERLHALIQQIDMLCAELPAGTDSHMLLPPEHRLLLSLNLQRTLDSLTKIKGACAGAQPAEEGYSGLRDRLRWATLDKKKAQRFLQDVRLAESELDIMLQILAVQTSLVTLSVGQASLHAELKQSLEEVKTWIRKEISEIKVRPN</sequence>
<gene>
    <name evidence="1" type="ORF">SLS62_007672</name>
</gene>
<proteinExistence type="predicted"/>
<reference evidence="1 2" key="1">
    <citation type="submission" date="2024-02" db="EMBL/GenBank/DDBJ databases">
        <title>De novo assembly and annotation of 12 fungi associated with fruit tree decline syndrome in Ontario, Canada.</title>
        <authorList>
            <person name="Sulman M."/>
            <person name="Ellouze W."/>
            <person name="Ilyukhin E."/>
        </authorList>
    </citation>
    <scope>NUCLEOTIDE SEQUENCE [LARGE SCALE GENOMIC DNA]</scope>
    <source>
        <strain evidence="1 2">M11/M66-122</strain>
    </source>
</reference>
<protein>
    <submittedName>
        <fullName evidence="1">Uncharacterized protein</fullName>
    </submittedName>
</protein>
<name>A0AAN9UMT2_9PEZI</name>
<comment type="caution">
    <text evidence="1">The sequence shown here is derived from an EMBL/GenBank/DDBJ whole genome shotgun (WGS) entry which is preliminary data.</text>
</comment>
<dbReference type="EMBL" id="JAKJXP020000065">
    <property type="protein sequence ID" value="KAK7750373.1"/>
    <property type="molecule type" value="Genomic_DNA"/>
</dbReference>